<dbReference type="GO" id="GO:0007064">
    <property type="term" value="P:mitotic sister chromatid cohesion"/>
    <property type="evidence" value="ECO:0007669"/>
    <property type="project" value="TreeGrafter"/>
</dbReference>
<reference evidence="4" key="1">
    <citation type="submission" date="2021-05" db="EMBL/GenBank/DDBJ databases">
        <title>Pangenome of Leuconostoc gelidum warrants species status for Leuconostoc gelidum subsp. gasicomitatum.</title>
        <authorList>
            <person name="Johansson P."/>
            <person name="Sade E."/>
            <person name="Hultman J."/>
            <person name="Auvinen P."/>
            <person name="Bjorkroth J."/>
        </authorList>
    </citation>
    <scope>NUCLEOTIDE SEQUENCE</scope>
    <source>
        <strain evidence="4">A.21.4</strain>
    </source>
</reference>
<comment type="caution">
    <text evidence="4">The sequence shown here is derived from an EMBL/GenBank/DDBJ whole genome shotgun (WGS) entry which is preliminary data.</text>
</comment>
<keyword evidence="2" id="KW-0012">Acyltransferase</keyword>
<dbReference type="SUPFAM" id="SSF55729">
    <property type="entry name" value="Acyl-CoA N-acyltransferases (Nat)"/>
    <property type="match status" value="1"/>
</dbReference>
<evidence type="ECO:0000313" key="4">
    <source>
        <dbReference type="EMBL" id="MBZ5962927.1"/>
    </source>
</evidence>
<dbReference type="Pfam" id="PF00583">
    <property type="entry name" value="Acetyltransf_1"/>
    <property type="match status" value="1"/>
</dbReference>
<gene>
    <name evidence="4" type="ORF">KIJ12_07215</name>
</gene>
<evidence type="ECO:0000259" key="3">
    <source>
        <dbReference type="PROSITE" id="PS51186"/>
    </source>
</evidence>
<dbReference type="PROSITE" id="PS51186">
    <property type="entry name" value="GNAT"/>
    <property type="match status" value="1"/>
</dbReference>
<dbReference type="RefSeq" id="WP_143471228.1">
    <property type="nucleotide sequence ID" value="NZ_CBCPIF010000001.1"/>
</dbReference>
<dbReference type="AlphaFoldDB" id="A0A9Q3XVU0"/>
<evidence type="ECO:0000256" key="1">
    <source>
        <dbReference type="ARBA" id="ARBA00022679"/>
    </source>
</evidence>
<evidence type="ECO:0000313" key="5">
    <source>
        <dbReference type="Proteomes" id="UP000752647"/>
    </source>
</evidence>
<accession>A0A9Q3XVU0</accession>
<feature type="domain" description="N-acetyltransferase" evidence="3">
    <location>
        <begin position="18"/>
        <end position="190"/>
    </location>
</feature>
<dbReference type="Proteomes" id="UP000752647">
    <property type="component" value="Unassembled WGS sequence"/>
</dbReference>
<evidence type="ECO:0000256" key="2">
    <source>
        <dbReference type="ARBA" id="ARBA00023315"/>
    </source>
</evidence>
<dbReference type="PANTHER" id="PTHR42919">
    <property type="entry name" value="N-ALPHA-ACETYLTRANSFERASE"/>
    <property type="match status" value="1"/>
</dbReference>
<dbReference type="GO" id="GO:0031415">
    <property type="term" value="C:NatA complex"/>
    <property type="evidence" value="ECO:0007669"/>
    <property type="project" value="TreeGrafter"/>
</dbReference>
<protein>
    <submittedName>
        <fullName evidence="4">GNAT family N-acetyltransferase</fullName>
    </submittedName>
</protein>
<dbReference type="GO" id="GO:0008080">
    <property type="term" value="F:N-acetyltransferase activity"/>
    <property type="evidence" value="ECO:0007669"/>
    <property type="project" value="TreeGrafter"/>
</dbReference>
<dbReference type="EMBL" id="JAHBFI010000018">
    <property type="protein sequence ID" value="MBZ5962927.1"/>
    <property type="molecule type" value="Genomic_DNA"/>
</dbReference>
<proteinExistence type="predicted"/>
<dbReference type="Gene3D" id="3.40.630.30">
    <property type="match status" value="1"/>
</dbReference>
<dbReference type="InterPro" id="IPR000182">
    <property type="entry name" value="GNAT_dom"/>
</dbReference>
<name>A0A9Q3XVU0_9LACO</name>
<dbReference type="CDD" id="cd04301">
    <property type="entry name" value="NAT_SF"/>
    <property type="match status" value="1"/>
</dbReference>
<dbReference type="InterPro" id="IPR051556">
    <property type="entry name" value="N-term/lysine_N-AcTrnsfr"/>
</dbReference>
<organism evidence="4 5">
    <name type="scientific">Leuconostoc gasicomitatum</name>
    <dbReference type="NCBI Taxonomy" id="115778"/>
    <lineage>
        <taxon>Bacteria</taxon>
        <taxon>Bacillati</taxon>
        <taxon>Bacillota</taxon>
        <taxon>Bacilli</taxon>
        <taxon>Lactobacillales</taxon>
        <taxon>Lactobacillaceae</taxon>
        <taxon>Leuconostoc</taxon>
        <taxon>Leuconostoc gelidum group</taxon>
    </lineage>
</organism>
<dbReference type="PANTHER" id="PTHR42919:SF8">
    <property type="entry name" value="N-ALPHA-ACETYLTRANSFERASE 50"/>
    <property type="match status" value="1"/>
</dbReference>
<sequence length="198" mass="22854">MIYEIFDAQKTTLNNFADQLSELIFNGFRTKFTAKLFNEATAKNVSFVLAQVLSSESSKNLIIARQNDVLCGCLFLTNTDNRSLYDVIKQEYSGFMKFKVLLFFAILEHKLAINETYVEFLVVSERYRKKGVGTQLIKQCQNNVSTKALTLYVASNNTNAINLYQRNGFRVQITQNSLLTSKLINNKKWHFMVWENTK</sequence>
<keyword evidence="1" id="KW-0808">Transferase</keyword>
<dbReference type="InterPro" id="IPR016181">
    <property type="entry name" value="Acyl_CoA_acyltransferase"/>
</dbReference>